<feature type="transmembrane region" description="Helical" evidence="1">
    <location>
        <begin position="158"/>
        <end position="179"/>
    </location>
</feature>
<dbReference type="EMBL" id="PJRP01000011">
    <property type="protein sequence ID" value="PLP98428.1"/>
    <property type="molecule type" value="Genomic_DNA"/>
</dbReference>
<dbReference type="SUPFAM" id="SSF103481">
    <property type="entry name" value="Multidrug resistance efflux transporter EmrE"/>
    <property type="match status" value="2"/>
</dbReference>
<evidence type="ECO:0000259" key="2">
    <source>
        <dbReference type="Pfam" id="PF00892"/>
    </source>
</evidence>
<keyword evidence="1" id="KW-0812">Transmembrane</keyword>
<feature type="transmembrane region" description="Helical" evidence="1">
    <location>
        <begin position="55"/>
        <end position="72"/>
    </location>
</feature>
<protein>
    <submittedName>
        <fullName evidence="3">EamA family transporter</fullName>
    </submittedName>
</protein>
<dbReference type="RefSeq" id="WP_101683442.1">
    <property type="nucleotide sequence ID" value="NZ_PJRP01000011.1"/>
</dbReference>
<comment type="caution">
    <text evidence="3">The sequence shown here is derived from an EMBL/GenBank/DDBJ whole genome shotgun (WGS) entry which is preliminary data.</text>
</comment>
<evidence type="ECO:0000256" key="1">
    <source>
        <dbReference type="SAM" id="Phobius"/>
    </source>
</evidence>
<accession>A0A2N5C882</accession>
<organism evidence="3 4">
    <name type="scientific">Cupriavidus pauculus</name>
    <dbReference type="NCBI Taxonomy" id="82633"/>
    <lineage>
        <taxon>Bacteria</taxon>
        <taxon>Pseudomonadati</taxon>
        <taxon>Pseudomonadota</taxon>
        <taxon>Betaproteobacteria</taxon>
        <taxon>Burkholderiales</taxon>
        <taxon>Burkholderiaceae</taxon>
        <taxon>Cupriavidus</taxon>
    </lineage>
</organism>
<feature type="transmembrane region" description="Helical" evidence="1">
    <location>
        <begin position="191"/>
        <end position="210"/>
    </location>
</feature>
<feature type="transmembrane region" description="Helical" evidence="1">
    <location>
        <begin position="277"/>
        <end position="294"/>
    </location>
</feature>
<keyword evidence="1" id="KW-1133">Transmembrane helix</keyword>
<dbReference type="GO" id="GO:0016020">
    <property type="term" value="C:membrane"/>
    <property type="evidence" value="ECO:0007669"/>
    <property type="project" value="InterPro"/>
</dbReference>
<name>A0A2N5C882_9BURK</name>
<dbReference type="Pfam" id="PF00892">
    <property type="entry name" value="EamA"/>
    <property type="match status" value="2"/>
</dbReference>
<feature type="transmembrane region" description="Helical" evidence="1">
    <location>
        <begin position="254"/>
        <end position="271"/>
    </location>
</feature>
<sequence length="307" mass="32730">MSQSPASAIGLTHAVNTRRQGVALFFCALMCFACYDAFCKWMLQEVPAPLMNLTRYISVSAIAMLWLLQAGKLRIWRTPCKGRLLVRGLALGIVATCFMAALVTMPLAEATAIYFTAPLMMVALSPALLGEAVGRTQWCAVLAGFAGMLLIVRPGGNLPLVGTVLMVISAVCYALFQLLTRQLAGKVSGAVMYAWTALVCLLLTGIPALLMLPQTLPPWPTLLLILAGGACSGVAQLLLLAAFRRVTASTLAPLNYFQLLLAVLISTFVFHRPPDGVALAGIGMIMLSGGYLALHRQPASLSRKSHV</sequence>
<gene>
    <name evidence="3" type="ORF">CYJ10_21265</name>
</gene>
<dbReference type="AlphaFoldDB" id="A0A2N5C882"/>
<keyword evidence="1" id="KW-0472">Membrane</keyword>
<feature type="transmembrane region" description="Helical" evidence="1">
    <location>
        <begin position="84"/>
        <end position="105"/>
    </location>
</feature>
<feature type="domain" description="EamA" evidence="2">
    <location>
        <begin position="21"/>
        <end position="152"/>
    </location>
</feature>
<evidence type="ECO:0000313" key="3">
    <source>
        <dbReference type="EMBL" id="PLP98428.1"/>
    </source>
</evidence>
<dbReference type="InterPro" id="IPR000620">
    <property type="entry name" value="EamA_dom"/>
</dbReference>
<dbReference type="Proteomes" id="UP000234341">
    <property type="component" value="Unassembled WGS sequence"/>
</dbReference>
<reference evidence="3 4" key="1">
    <citation type="submission" date="2017-12" db="EMBL/GenBank/DDBJ databases">
        <title>Genome sequence of the active heterotrophic nitrifier-denitrifier, Cupriavidus pauculus UM1.</title>
        <authorList>
            <person name="Putonti C."/>
            <person name="Castignetti D."/>
        </authorList>
    </citation>
    <scope>NUCLEOTIDE SEQUENCE [LARGE SCALE GENOMIC DNA]</scope>
    <source>
        <strain evidence="3 4">UM1</strain>
    </source>
</reference>
<evidence type="ECO:0000313" key="4">
    <source>
        <dbReference type="Proteomes" id="UP000234341"/>
    </source>
</evidence>
<feature type="transmembrane region" description="Helical" evidence="1">
    <location>
        <begin position="136"/>
        <end position="152"/>
    </location>
</feature>
<dbReference type="PANTHER" id="PTHR22911">
    <property type="entry name" value="ACYL-MALONYL CONDENSING ENZYME-RELATED"/>
    <property type="match status" value="1"/>
</dbReference>
<feature type="transmembrane region" description="Helical" evidence="1">
    <location>
        <begin position="21"/>
        <end position="43"/>
    </location>
</feature>
<dbReference type="InterPro" id="IPR037185">
    <property type="entry name" value="EmrE-like"/>
</dbReference>
<feature type="domain" description="EamA" evidence="2">
    <location>
        <begin position="162"/>
        <end position="288"/>
    </location>
</feature>
<dbReference type="PANTHER" id="PTHR22911:SF103">
    <property type="entry name" value="BLR2811 PROTEIN"/>
    <property type="match status" value="1"/>
</dbReference>
<proteinExistence type="predicted"/>
<feature type="transmembrane region" description="Helical" evidence="1">
    <location>
        <begin position="222"/>
        <end position="242"/>
    </location>
</feature>
<feature type="transmembrane region" description="Helical" evidence="1">
    <location>
        <begin position="111"/>
        <end position="129"/>
    </location>
</feature>
<dbReference type="OrthoDB" id="8584557at2"/>